<feature type="compositionally biased region" description="Acidic residues" evidence="1">
    <location>
        <begin position="280"/>
        <end position="289"/>
    </location>
</feature>
<sequence>MGFPSRSGGFGEVWKHEYRGHQVAVKVLKVYEDSDLRKVTRRFCKEFVTWKYLRHPNVLPLVGVIMSGNQLMMVSEWMPNGNIIEFVKAHENVNRLELLVGVAKGLVYMHEQRMAHGDLKGANILIDGDANVRLADFGLLSIMSDTTTPVSSKSLTQAGTLRWMSPELLNPKRFNLKRSCPTERSDCYALGMVVYEVLSGDVPFYRDGTLDAVLKVLDGKRPKRPRGAKGVWFNDNTWGVLERCWKSAPSDRLEAASVLLCLEKGSRSWSPPQAMNFDSSAEDSTDESEFFSSSHAAPLKSSGELPRANNEARESHRVSQRVFEKPPLGDPGVGDQLPRSSEHLYKSPYVNGLQIINLQLSFFF</sequence>
<dbReference type="SUPFAM" id="SSF56112">
    <property type="entry name" value="Protein kinase-like (PK-like)"/>
    <property type="match status" value="1"/>
</dbReference>
<dbReference type="PROSITE" id="PS00108">
    <property type="entry name" value="PROTEIN_KINASE_ST"/>
    <property type="match status" value="1"/>
</dbReference>
<dbReference type="InterPro" id="IPR008271">
    <property type="entry name" value="Ser/Thr_kinase_AS"/>
</dbReference>
<organism evidence="3 4">
    <name type="scientific">Thelephora terrestris</name>
    <dbReference type="NCBI Taxonomy" id="56493"/>
    <lineage>
        <taxon>Eukaryota</taxon>
        <taxon>Fungi</taxon>
        <taxon>Dikarya</taxon>
        <taxon>Basidiomycota</taxon>
        <taxon>Agaricomycotina</taxon>
        <taxon>Agaricomycetes</taxon>
        <taxon>Thelephorales</taxon>
        <taxon>Thelephoraceae</taxon>
        <taxon>Thelephora</taxon>
    </lineage>
</organism>
<comment type="caution">
    <text evidence="3">The sequence shown here is derived from an EMBL/GenBank/DDBJ whole genome shotgun (WGS) entry which is preliminary data.</text>
</comment>
<dbReference type="InterPro" id="IPR001245">
    <property type="entry name" value="Ser-Thr/Tyr_kinase_cat_dom"/>
</dbReference>
<dbReference type="InterPro" id="IPR051681">
    <property type="entry name" value="Ser/Thr_Kinases-Pseudokinases"/>
</dbReference>
<dbReference type="InterPro" id="IPR011009">
    <property type="entry name" value="Kinase-like_dom_sf"/>
</dbReference>
<dbReference type="Gene3D" id="1.10.510.10">
    <property type="entry name" value="Transferase(Phosphotransferase) domain 1"/>
    <property type="match status" value="1"/>
</dbReference>
<dbReference type="Proteomes" id="UP000736335">
    <property type="component" value="Unassembled WGS sequence"/>
</dbReference>
<evidence type="ECO:0000313" key="4">
    <source>
        <dbReference type="Proteomes" id="UP000736335"/>
    </source>
</evidence>
<dbReference type="PANTHER" id="PTHR44329">
    <property type="entry name" value="SERINE/THREONINE-PROTEIN KINASE TNNI3K-RELATED"/>
    <property type="match status" value="1"/>
</dbReference>
<evidence type="ECO:0000256" key="1">
    <source>
        <dbReference type="SAM" id="MobiDB-lite"/>
    </source>
</evidence>
<dbReference type="EMBL" id="WIUZ02000009">
    <property type="protein sequence ID" value="KAF9783784.1"/>
    <property type="molecule type" value="Genomic_DNA"/>
</dbReference>
<dbReference type="InterPro" id="IPR000719">
    <property type="entry name" value="Prot_kinase_dom"/>
</dbReference>
<gene>
    <name evidence="3" type="ORF">BJ322DRAFT_1067103</name>
</gene>
<evidence type="ECO:0000313" key="3">
    <source>
        <dbReference type="EMBL" id="KAF9783784.1"/>
    </source>
</evidence>
<dbReference type="GO" id="GO:0005524">
    <property type="term" value="F:ATP binding"/>
    <property type="evidence" value="ECO:0007669"/>
    <property type="project" value="InterPro"/>
</dbReference>
<accession>A0A9P6HC51</accession>
<dbReference type="OrthoDB" id="10252171at2759"/>
<dbReference type="AlphaFoldDB" id="A0A9P6HC51"/>
<evidence type="ECO:0000259" key="2">
    <source>
        <dbReference type="PROSITE" id="PS50011"/>
    </source>
</evidence>
<protein>
    <submittedName>
        <fullName evidence="3">Kinase-like domain-containing protein</fullName>
    </submittedName>
</protein>
<keyword evidence="4" id="KW-1185">Reference proteome</keyword>
<dbReference type="Pfam" id="PF07714">
    <property type="entry name" value="PK_Tyr_Ser-Thr"/>
    <property type="match status" value="1"/>
</dbReference>
<keyword evidence="3" id="KW-0418">Kinase</keyword>
<reference evidence="3" key="2">
    <citation type="submission" date="2020-11" db="EMBL/GenBank/DDBJ databases">
        <authorList>
            <consortium name="DOE Joint Genome Institute"/>
            <person name="Kuo A."/>
            <person name="Miyauchi S."/>
            <person name="Kiss E."/>
            <person name="Drula E."/>
            <person name="Kohler A."/>
            <person name="Sanchez-Garcia M."/>
            <person name="Andreopoulos B."/>
            <person name="Barry K.W."/>
            <person name="Bonito G."/>
            <person name="Buee M."/>
            <person name="Carver A."/>
            <person name="Chen C."/>
            <person name="Cichocki N."/>
            <person name="Clum A."/>
            <person name="Culley D."/>
            <person name="Crous P.W."/>
            <person name="Fauchery L."/>
            <person name="Girlanda M."/>
            <person name="Hayes R."/>
            <person name="Keri Z."/>
            <person name="Labutti K."/>
            <person name="Lipzen A."/>
            <person name="Lombard V."/>
            <person name="Magnuson J."/>
            <person name="Maillard F."/>
            <person name="Morin E."/>
            <person name="Murat C."/>
            <person name="Nolan M."/>
            <person name="Ohm R."/>
            <person name="Pangilinan J."/>
            <person name="Pereira M."/>
            <person name="Perotto S."/>
            <person name="Peter M."/>
            <person name="Riley R."/>
            <person name="Sitrit Y."/>
            <person name="Stielow B."/>
            <person name="Szollosi G."/>
            <person name="Zifcakova L."/>
            <person name="Stursova M."/>
            <person name="Spatafora J.W."/>
            <person name="Tedersoo L."/>
            <person name="Vaario L.-M."/>
            <person name="Yamada A."/>
            <person name="Yan M."/>
            <person name="Wang P."/>
            <person name="Xu J."/>
            <person name="Bruns T."/>
            <person name="Baldrian P."/>
            <person name="Vilgalys R."/>
            <person name="Henrissat B."/>
            <person name="Grigoriev I.V."/>
            <person name="Hibbett D."/>
            <person name="Nagy L.G."/>
            <person name="Martin F.M."/>
        </authorList>
    </citation>
    <scope>NUCLEOTIDE SEQUENCE</scope>
    <source>
        <strain evidence="3">UH-Tt-Lm1</strain>
    </source>
</reference>
<feature type="domain" description="Protein kinase" evidence="2">
    <location>
        <begin position="1"/>
        <end position="270"/>
    </location>
</feature>
<reference evidence="3" key="1">
    <citation type="journal article" date="2020" name="Nat. Commun.">
        <title>Large-scale genome sequencing of mycorrhizal fungi provides insights into the early evolution of symbiotic traits.</title>
        <authorList>
            <person name="Miyauchi S."/>
            <person name="Kiss E."/>
            <person name="Kuo A."/>
            <person name="Drula E."/>
            <person name="Kohler A."/>
            <person name="Sanchez-Garcia M."/>
            <person name="Morin E."/>
            <person name="Andreopoulos B."/>
            <person name="Barry K.W."/>
            <person name="Bonito G."/>
            <person name="Buee M."/>
            <person name="Carver A."/>
            <person name="Chen C."/>
            <person name="Cichocki N."/>
            <person name="Clum A."/>
            <person name="Culley D."/>
            <person name="Crous P.W."/>
            <person name="Fauchery L."/>
            <person name="Girlanda M."/>
            <person name="Hayes R.D."/>
            <person name="Keri Z."/>
            <person name="LaButti K."/>
            <person name="Lipzen A."/>
            <person name="Lombard V."/>
            <person name="Magnuson J."/>
            <person name="Maillard F."/>
            <person name="Murat C."/>
            <person name="Nolan M."/>
            <person name="Ohm R.A."/>
            <person name="Pangilinan J."/>
            <person name="Pereira M.F."/>
            <person name="Perotto S."/>
            <person name="Peter M."/>
            <person name="Pfister S."/>
            <person name="Riley R."/>
            <person name="Sitrit Y."/>
            <person name="Stielow J.B."/>
            <person name="Szollosi G."/>
            <person name="Zifcakova L."/>
            <person name="Stursova M."/>
            <person name="Spatafora J.W."/>
            <person name="Tedersoo L."/>
            <person name="Vaario L.M."/>
            <person name="Yamada A."/>
            <person name="Yan M."/>
            <person name="Wang P."/>
            <person name="Xu J."/>
            <person name="Bruns T."/>
            <person name="Baldrian P."/>
            <person name="Vilgalys R."/>
            <person name="Dunand C."/>
            <person name="Henrissat B."/>
            <person name="Grigoriev I.V."/>
            <person name="Hibbett D."/>
            <person name="Nagy L.G."/>
            <person name="Martin F.M."/>
        </authorList>
    </citation>
    <scope>NUCLEOTIDE SEQUENCE</scope>
    <source>
        <strain evidence="3">UH-Tt-Lm1</strain>
    </source>
</reference>
<dbReference type="GO" id="GO:0004674">
    <property type="term" value="F:protein serine/threonine kinase activity"/>
    <property type="evidence" value="ECO:0007669"/>
    <property type="project" value="TreeGrafter"/>
</dbReference>
<name>A0A9P6HC51_9AGAM</name>
<dbReference type="SMART" id="SM00220">
    <property type="entry name" value="S_TKc"/>
    <property type="match status" value="1"/>
</dbReference>
<feature type="region of interest" description="Disordered" evidence="1">
    <location>
        <begin position="272"/>
        <end position="340"/>
    </location>
</feature>
<keyword evidence="3" id="KW-0808">Transferase</keyword>
<proteinExistence type="predicted"/>
<dbReference type="PROSITE" id="PS50011">
    <property type="entry name" value="PROTEIN_KINASE_DOM"/>
    <property type="match status" value="1"/>
</dbReference>